<dbReference type="GO" id="GO:0005737">
    <property type="term" value="C:cytoplasm"/>
    <property type="evidence" value="ECO:0007669"/>
    <property type="project" value="UniProtKB-SubCell"/>
</dbReference>
<dbReference type="InterPro" id="IPR003482">
    <property type="entry name" value="Whib"/>
</dbReference>
<dbReference type="PANTHER" id="PTHR38839">
    <property type="entry name" value="TRANSCRIPTIONAL REGULATOR WHID-RELATED"/>
    <property type="match status" value="1"/>
</dbReference>
<evidence type="ECO:0000256" key="10">
    <source>
        <dbReference type="ARBA" id="ARBA00023163"/>
    </source>
</evidence>
<comment type="PTM">
    <text evidence="11">The Fe-S cluster can be nitrosylated by nitric oxide (NO).</text>
</comment>
<dbReference type="OrthoDB" id="5192305at2"/>
<proteinExistence type="inferred from homology"/>
<evidence type="ECO:0000256" key="1">
    <source>
        <dbReference type="ARBA" id="ARBA00004496"/>
    </source>
</evidence>
<feature type="binding site" evidence="11">
    <location>
        <position position="49"/>
    </location>
    <ligand>
        <name>[4Fe-4S] cluster</name>
        <dbReference type="ChEBI" id="CHEBI:49883"/>
    </ligand>
</feature>
<reference evidence="14" key="1">
    <citation type="submission" date="2016-11" db="EMBL/GenBank/DDBJ databases">
        <authorList>
            <person name="Schniete J.K."/>
            <person name="Salih T."/>
            <person name="Algora Gallardo L."/>
            <person name="Martinez Fernandez S."/>
            <person name="Herron P.R."/>
        </authorList>
    </citation>
    <scope>NUCLEOTIDE SEQUENCE [LARGE SCALE GENOMIC DNA]</scope>
    <source>
        <strain evidence="14">DSM 41896</strain>
    </source>
</reference>
<evidence type="ECO:0000313" key="13">
    <source>
        <dbReference type="EMBL" id="OQD52009.1"/>
    </source>
</evidence>
<keyword evidence="9 11" id="KW-1015">Disulfide bond</keyword>
<keyword evidence="11" id="KW-0963">Cytoplasm</keyword>
<keyword evidence="8 11" id="KW-0238">DNA-binding</keyword>
<evidence type="ECO:0000256" key="6">
    <source>
        <dbReference type="ARBA" id="ARBA00023014"/>
    </source>
</evidence>
<evidence type="ECO:0000256" key="3">
    <source>
        <dbReference type="ARBA" id="ARBA00022485"/>
    </source>
</evidence>
<keyword evidence="7 11" id="KW-0805">Transcription regulation</keyword>
<keyword evidence="4 11" id="KW-0479">Metal-binding</keyword>
<evidence type="ECO:0000259" key="12">
    <source>
        <dbReference type="PROSITE" id="PS51674"/>
    </source>
</evidence>
<dbReference type="GO" id="GO:0035731">
    <property type="term" value="F:dinitrosyl-iron complex binding"/>
    <property type="evidence" value="ECO:0007669"/>
    <property type="project" value="UniProtKB-UniRule"/>
</dbReference>
<dbReference type="GO" id="GO:0045454">
    <property type="term" value="P:cell redox homeostasis"/>
    <property type="evidence" value="ECO:0007669"/>
    <property type="project" value="TreeGrafter"/>
</dbReference>
<accession>A0A1V6MHS6</accession>
<keyword evidence="6 11" id="KW-0411">Iron-sulfur</keyword>
<gene>
    <name evidence="11" type="primary">whiB</name>
    <name evidence="13" type="ORF">BM536_036860</name>
</gene>
<evidence type="ECO:0000256" key="2">
    <source>
        <dbReference type="ARBA" id="ARBA00006597"/>
    </source>
</evidence>
<evidence type="ECO:0000256" key="11">
    <source>
        <dbReference type="HAMAP-Rule" id="MF_01479"/>
    </source>
</evidence>
<evidence type="ECO:0000256" key="8">
    <source>
        <dbReference type="ARBA" id="ARBA00023125"/>
    </source>
</evidence>
<dbReference type="Proteomes" id="UP000184286">
    <property type="component" value="Unassembled WGS sequence"/>
</dbReference>
<sequence>MELFSPNERLSSWMGRAACADRSIDPLIFYPPIGGHASDQLSRAAKRICSGCPVRQECLDTALIQEESHGVWGGLSARERERIFKKQPQSAHSTRS</sequence>
<dbReference type="InterPro" id="IPR034768">
    <property type="entry name" value="4FE4S_WBL"/>
</dbReference>
<dbReference type="EMBL" id="MPOH02000023">
    <property type="protein sequence ID" value="OQD52009.1"/>
    <property type="molecule type" value="Genomic_DNA"/>
</dbReference>
<keyword evidence="5 11" id="KW-0408">Iron</keyword>
<comment type="cofactor">
    <cofactor evidence="11">
        <name>[4Fe-4S] cluster</name>
        <dbReference type="ChEBI" id="CHEBI:49883"/>
    </cofactor>
    <text evidence="11">Binds 1 [4Fe-4S] cluster per subunit. Following nitrosylation of the [4Fe-4S] cluster binds 1 [4Fe-8(NO)] cluster per subunit.</text>
</comment>
<protein>
    <recommendedName>
        <fullName evidence="11">Transcriptional regulator WhiB</fullName>
    </recommendedName>
</protein>
<evidence type="ECO:0000256" key="9">
    <source>
        <dbReference type="ARBA" id="ARBA00023157"/>
    </source>
</evidence>
<feature type="binding site" evidence="11">
    <location>
        <position position="19"/>
    </location>
    <ligand>
        <name>[4Fe-4S] cluster</name>
        <dbReference type="ChEBI" id="CHEBI:49883"/>
    </ligand>
</feature>
<organism evidence="13 14">
    <name type="scientific">Streptomyces phaeoluteigriseus</name>
    <dbReference type="NCBI Taxonomy" id="114686"/>
    <lineage>
        <taxon>Bacteria</taxon>
        <taxon>Bacillati</taxon>
        <taxon>Actinomycetota</taxon>
        <taxon>Actinomycetes</taxon>
        <taxon>Kitasatosporales</taxon>
        <taxon>Streptomycetaceae</taxon>
        <taxon>Streptomyces</taxon>
        <taxon>Streptomyces aurantiacus group</taxon>
    </lineage>
</organism>
<feature type="binding site" evidence="11">
    <location>
        <position position="52"/>
    </location>
    <ligand>
        <name>[4Fe-4S] cluster</name>
        <dbReference type="ChEBI" id="CHEBI:49883"/>
    </ligand>
</feature>
<dbReference type="GO" id="GO:0047134">
    <property type="term" value="F:protein-disulfide reductase [NAD(P)H] activity"/>
    <property type="evidence" value="ECO:0007669"/>
    <property type="project" value="TreeGrafter"/>
</dbReference>
<comment type="subcellular location">
    <subcellularLocation>
        <location evidence="1 11">Cytoplasm</location>
    </subcellularLocation>
</comment>
<comment type="function">
    <text evidence="11">Acts as a transcriptional regulator. Probably redox-responsive. The apo- but not holo-form probably binds DNA.</text>
</comment>
<dbReference type="Pfam" id="PF02467">
    <property type="entry name" value="Whib"/>
    <property type="match status" value="1"/>
</dbReference>
<evidence type="ECO:0000313" key="14">
    <source>
        <dbReference type="Proteomes" id="UP000184286"/>
    </source>
</evidence>
<dbReference type="GO" id="GO:0003677">
    <property type="term" value="F:DNA binding"/>
    <property type="evidence" value="ECO:0007669"/>
    <property type="project" value="UniProtKB-UniRule"/>
</dbReference>
<dbReference type="GO" id="GO:0046872">
    <property type="term" value="F:metal ion binding"/>
    <property type="evidence" value="ECO:0007669"/>
    <property type="project" value="UniProtKB-KW"/>
</dbReference>
<name>A0A1V6MHS6_9ACTN</name>
<dbReference type="AlphaFoldDB" id="A0A1V6MHS6"/>
<evidence type="ECO:0000256" key="4">
    <source>
        <dbReference type="ARBA" id="ARBA00022723"/>
    </source>
</evidence>
<dbReference type="HAMAP" id="MF_01479">
    <property type="entry name" value="WhiB"/>
    <property type="match status" value="1"/>
</dbReference>
<comment type="PTM">
    <text evidence="11">Upon Fe-S cluster removal intramolecular disulfide bonds are formed.</text>
</comment>
<evidence type="ECO:0000256" key="7">
    <source>
        <dbReference type="ARBA" id="ARBA00023015"/>
    </source>
</evidence>
<keyword evidence="3 11" id="KW-0004">4Fe-4S</keyword>
<dbReference type="PROSITE" id="PS51674">
    <property type="entry name" value="4FE4S_WBL"/>
    <property type="match status" value="1"/>
</dbReference>
<evidence type="ECO:0000256" key="5">
    <source>
        <dbReference type="ARBA" id="ARBA00023004"/>
    </source>
</evidence>
<dbReference type="RefSeq" id="WP_073495429.1">
    <property type="nucleotide sequence ID" value="NZ_MPOH02000023.1"/>
</dbReference>
<comment type="similarity">
    <text evidence="2 11">Belongs to the WhiB family.</text>
</comment>
<feature type="domain" description="4Fe-4S Wbl-type" evidence="12">
    <location>
        <begin position="18"/>
        <end position="82"/>
    </location>
</feature>
<dbReference type="STRING" id="114686.BM536_036860"/>
<reference evidence="13 14" key="2">
    <citation type="submission" date="2017-02" db="EMBL/GenBank/DDBJ databases">
        <title>Draft genome sequence of Streptomyces phaeoluteigriseus type strain DSM41896.</title>
        <authorList>
            <person name="Salih T.S."/>
            <person name="Algora Gallardo L."/>
            <person name="Melo Santos T."/>
            <person name="Filgueira Martinez S."/>
            <person name="Herron P.R."/>
        </authorList>
    </citation>
    <scope>NUCLEOTIDE SEQUENCE [LARGE SCALE GENOMIC DNA]</scope>
    <source>
        <strain evidence="13 14">DSM 41896</strain>
    </source>
</reference>
<dbReference type="GO" id="GO:0045892">
    <property type="term" value="P:negative regulation of DNA-templated transcription"/>
    <property type="evidence" value="ECO:0007669"/>
    <property type="project" value="TreeGrafter"/>
</dbReference>
<keyword evidence="10 11" id="KW-0804">Transcription</keyword>
<feature type="binding site" evidence="11">
    <location>
        <position position="58"/>
    </location>
    <ligand>
        <name>[4Fe-4S] cluster</name>
        <dbReference type="ChEBI" id="CHEBI:49883"/>
    </ligand>
</feature>
<comment type="caution">
    <text evidence="13">The sequence shown here is derived from an EMBL/GenBank/DDBJ whole genome shotgun (WGS) entry which is preliminary data.</text>
</comment>
<dbReference type="GO" id="GO:0051539">
    <property type="term" value="F:4 iron, 4 sulfur cluster binding"/>
    <property type="evidence" value="ECO:0007669"/>
    <property type="project" value="UniProtKB-UniRule"/>
</dbReference>